<keyword evidence="5" id="KW-0560">Oxidoreductase</keyword>
<name>A0ABR3JXR3_9AGAR</name>
<sequence length="232" mass="26076">MDFALVALIVVLTYLIHRLLKPRRVLLPPGPIGLPLVGNILDLPTVQPWNGFADLGKKYGGIIHLKALSQSIIILNDPRHAFEMLERRSRTYSDRPTLTMAGTLVGWEQAPVLMPLSKPFTEHRRSFAQFMGSPAKVVRFNDTIAQKTRTFLGDILRDPDHWVDHITRLSGSIMLSLTFGYDTKNGKDPMIGVVNKAMDQFSELTAPNAFLVDIFPFRTLNIAVPKFSCYLC</sequence>
<dbReference type="InterPro" id="IPR001128">
    <property type="entry name" value="Cyt_P450"/>
</dbReference>
<proteinExistence type="inferred from homology"/>
<evidence type="ECO:0008006" key="10">
    <source>
        <dbReference type="Google" id="ProtNLM"/>
    </source>
</evidence>
<keyword evidence="4" id="KW-0479">Metal-binding</keyword>
<comment type="similarity">
    <text evidence="2">Belongs to the cytochrome P450 family.</text>
</comment>
<reference evidence="9" key="1">
    <citation type="submission" date="2024-06" db="EMBL/GenBank/DDBJ databases">
        <title>Multi-omics analyses provide insights into the biosynthesis of the anticancer antibiotic pleurotin in Hohenbuehelia grisea.</title>
        <authorList>
            <person name="Weaver J.A."/>
            <person name="Alberti F."/>
        </authorList>
    </citation>
    <scope>NUCLEOTIDE SEQUENCE [LARGE SCALE GENOMIC DNA]</scope>
    <source>
        <strain evidence="9">T-177</strain>
    </source>
</reference>
<accession>A0ABR3JXR3</accession>
<keyword evidence="9" id="KW-1185">Reference proteome</keyword>
<dbReference type="InterPro" id="IPR050364">
    <property type="entry name" value="Cytochrome_P450_fung"/>
</dbReference>
<dbReference type="PANTHER" id="PTHR46300:SF7">
    <property type="entry name" value="P450, PUTATIVE (EUROFUNG)-RELATED"/>
    <property type="match status" value="1"/>
</dbReference>
<evidence type="ECO:0000256" key="4">
    <source>
        <dbReference type="ARBA" id="ARBA00022723"/>
    </source>
</evidence>
<evidence type="ECO:0000313" key="9">
    <source>
        <dbReference type="Proteomes" id="UP001556367"/>
    </source>
</evidence>
<evidence type="ECO:0000256" key="3">
    <source>
        <dbReference type="ARBA" id="ARBA00022617"/>
    </source>
</evidence>
<evidence type="ECO:0000256" key="2">
    <source>
        <dbReference type="ARBA" id="ARBA00010617"/>
    </source>
</evidence>
<comment type="cofactor">
    <cofactor evidence="1">
        <name>heme</name>
        <dbReference type="ChEBI" id="CHEBI:30413"/>
    </cofactor>
</comment>
<gene>
    <name evidence="8" type="ORF">HGRIS_005750</name>
</gene>
<dbReference type="Pfam" id="PF00067">
    <property type="entry name" value="p450"/>
    <property type="match status" value="1"/>
</dbReference>
<evidence type="ECO:0000256" key="7">
    <source>
        <dbReference type="ARBA" id="ARBA00023033"/>
    </source>
</evidence>
<comment type="caution">
    <text evidence="8">The sequence shown here is derived from an EMBL/GenBank/DDBJ whole genome shotgun (WGS) entry which is preliminary data.</text>
</comment>
<dbReference type="Gene3D" id="1.10.630.10">
    <property type="entry name" value="Cytochrome P450"/>
    <property type="match status" value="1"/>
</dbReference>
<keyword evidence="6" id="KW-0408">Iron</keyword>
<dbReference type="InterPro" id="IPR036396">
    <property type="entry name" value="Cyt_P450_sf"/>
</dbReference>
<dbReference type="PANTHER" id="PTHR46300">
    <property type="entry name" value="P450, PUTATIVE (EUROFUNG)-RELATED-RELATED"/>
    <property type="match status" value="1"/>
</dbReference>
<evidence type="ECO:0000256" key="5">
    <source>
        <dbReference type="ARBA" id="ARBA00023002"/>
    </source>
</evidence>
<dbReference type="Proteomes" id="UP001556367">
    <property type="component" value="Unassembled WGS sequence"/>
</dbReference>
<keyword evidence="3" id="KW-0349">Heme</keyword>
<protein>
    <recommendedName>
        <fullName evidence="10">Cytochrome P450</fullName>
    </recommendedName>
</protein>
<keyword evidence="7" id="KW-0503">Monooxygenase</keyword>
<evidence type="ECO:0000256" key="1">
    <source>
        <dbReference type="ARBA" id="ARBA00001971"/>
    </source>
</evidence>
<evidence type="ECO:0000256" key="6">
    <source>
        <dbReference type="ARBA" id="ARBA00023004"/>
    </source>
</evidence>
<evidence type="ECO:0000313" key="8">
    <source>
        <dbReference type="EMBL" id="KAL0960725.1"/>
    </source>
</evidence>
<dbReference type="EMBL" id="JASNQZ010000001">
    <property type="protein sequence ID" value="KAL0960725.1"/>
    <property type="molecule type" value="Genomic_DNA"/>
</dbReference>
<dbReference type="SUPFAM" id="SSF48264">
    <property type="entry name" value="Cytochrome P450"/>
    <property type="match status" value="1"/>
</dbReference>
<organism evidence="8 9">
    <name type="scientific">Hohenbuehelia grisea</name>
    <dbReference type="NCBI Taxonomy" id="104357"/>
    <lineage>
        <taxon>Eukaryota</taxon>
        <taxon>Fungi</taxon>
        <taxon>Dikarya</taxon>
        <taxon>Basidiomycota</taxon>
        <taxon>Agaricomycotina</taxon>
        <taxon>Agaricomycetes</taxon>
        <taxon>Agaricomycetidae</taxon>
        <taxon>Agaricales</taxon>
        <taxon>Pleurotineae</taxon>
        <taxon>Pleurotaceae</taxon>
        <taxon>Hohenbuehelia</taxon>
    </lineage>
</organism>